<dbReference type="EMBL" id="JAFBBZ010000001">
    <property type="protein sequence ID" value="MBM7506760.1"/>
    <property type="molecule type" value="Genomic_DNA"/>
</dbReference>
<protein>
    <submittedName>
        <fullName evidence="2">Uncharacterized protein YlxW (UPF0749 family)</fullName>
    </submittedName>
</protein>
<organism evidence="2 3">
    <name type="scientific">Nocardioides salarius</name>
    <dbReference type="NCBI Taxonomy" id="374513"/>
    <lineage>
        <taxon>Bacteria</taxon>
        <taxon>Bacillati</taxon>
        <taxon>Actinomycetota</taxon>
        <taxon>Actinomycetes</taxon>
        <taxon>Propionibacteriales</taxon>
        <taxon>Nocardioidaceae</taxon>
        <taxon>Nocardioides</taxon>
    </lineage>
</organism>
<evidence type="ECO:0000256" key="1">
    <source>
        <dbReference type="SAM" id="MobiDB-lite"/>
    </source>
</evidence>
<evidence type="ECO:0000313" key="3">
    <source>
        <dbReference type="Proteomes" id="UP000732378"/>
    </source>
</evidence>
<accession>A0ABS2M6E2</accession>
<dbReference type="SUPFAM" id="SSF57997">
    <property type="entry name" value="Tropomyosin"/>
    <property type="match status" value="1"/>
</dbReference>
<comment type="caution">
    <text evidence="2">The sequence shown here is derived from an EMBL/GenBank/DDBJ whole genome shotgun (WGS) entry which is preliminary data.</text>
</comment>
<evidence type="ECO:0000313" key="2">
    <source>
        <dbReference type="EMBL" id="MBM7506760.1"/>
    </source>
</evidence>
<dbReference type="Proteomes" id="UP000732378">
    <property type="component" value="Unassembled WGS sequence"/>
</dbReference>
<proteinExistence type="predicted"/>
<gene>
    <name evidence="2" type="ORF">JOE61_000574</name>
</gene>
<feature type="region of interest" description="Disordered" evidence="1">
    <location>
        <begin position="262"/>
        <end position="306"/>
    </location>
</feature>
<sequence>MSEETGDEPGDGAGLLDLAERLYSLPLGEFTAARDALVKQHRGTDLARDLKALRKPTTAAWVVDLLVRHETEQVEQVLSVGAALREAQAAMSADELRTLTRQRRQLTAAVTTTARGLAREHGLRVTEAVAEQVQATLTAAMVDAECAQAVRSGLLVAPLETTGMGDVDVAGALALPQALGFEAPAAAPPEAPPRPELRVVPDPEAAAKARAAAQDELDAADEELVVARGSREEAGQRVEELEARSLQVQSEIDELRRRLAELESTSDEVEEELGEAEEERDEAQAALEDAQAERDRAAAALTALDP</sequence>
<feature type="compositionally biased region" description="Acidic residues" evidence="1">
    <location>
        <begin position="264"/>
        <end position="281"/>
    </location>
</feature>
<name>A0ABS2M6E2_9ACTN</name>
<reference evidence="2 3" key="1">
    <citation type="submission" date="2021-01" db="EMBL/GenBank/DDBJ databases">
        <title>Sequencing the genomes of 1000 actinobacteria strains.</title>
        <authorList>
            <person name="Klenk H.-P."/>
        </authorList>
    </citation>
    <scope>NUCLEOTIDE SEQUENCE [LARGE SCALE GENOMIC DNA]</scope>
    <source>
        <strain evidence="2 3">DSM 18239</strain>
    </source>
</reference>
<keyword evidence="3" id="KW-1185">Reference proteome</keyword>
<dbReference type="RefSeq" id="WP_193670408.1">
    <property type="nucleotide sequence ID" value="NZ_JACDTV010000014.1"/>
</dbReference>